<proteinExistence type="predicted"/>
<protein>
    <recommendedName>
        <fullName evidence="2">4-vinyl reductase 4VR domain-containing protein</fullName>
    </recommendedName>
</protein>
<name>A0A6J4KPA5_9BACT</name>
<dbReference type="EMBL" id="CADCTV010000236">
    <property type="protein sequence ID" value="CAA9310364.1"/>
    <property type="molecule type" value="Genomic_DNA"/>
</dbReference>
<evidence type="ECO:0008006" key="2">
    <source>
        <dbReference type="Google" id="ProtNLM"/>
    </source>
</evidence>
<evidence type="ECO:0000313" key="1">
    <source>
        <dbReference type="EMBL" id="CAA9310364.1"/>
    </source>
</evidence>
<dbReference type="AlphaFoldDB" id="A0A6J4KPA5"/>
<reference evidence="1" key="1">
    <citation type="submission" date="2020-02" db="EMBL/GenBank/DDBJ databases">
        <authorList>
            <person name="Meier V. D."/>
        </authorList>
    </citation>
    <scope>NUCLEOTIDE SEQUENCE</scope>
    <source>
        <strain evidence="1">AVDCRST_MAG89</strain>
    </source>
</reference>
<accession>A0A6J4KPA5</accession>
<sequence>MNPVTTTAPGARGSTLRSTLAFVQRVAGDDKVARIRDGLAPADRARIDAAAPTDEIPLTLLHALWRAVEAEIGTEHPDWPEQSGAFAIEGTGQQLYGGILRKKSPMEFLTQRVSLFRLYYHPGNMEVVEAEQGRAVLRLVGFDPGERTFCRRQTGGLLRSMEFAGGTSCMVRHVRCSLDGDAFCEWELRWETPSAVAGTGGGE</sequence>
<gene>
    <name evidence="1" type="ORF">AVDCRST_MAG89-1079</name>
</gene>
<organism evidence="1">
    <name type="scientific">uncultured Gemmatimonadota bacterium</name>
    <dbReference type="NCBI Taxonomy" id="203437"/>
    <lineage>
        <taxon>Bacteria</taxon>
        <taxon>Pseudomonadati</taxon>
        <taxon>Gemmatimonadota</taxon>
        <taxon>environmental samples</taxon>
    </lineage>
</organism>